<comment type="caution">
    <text evidence="1">The sequence shown here is derived from an EMBL/GenBank/DDBJ whole genome shotgun (WGS) entry which is preliminary data.</text>
</comment>
<organism evidence="1 2">
    <name type="scientific">Trifolium medium</name>
    <dbReference type="NCBI Taxonomy" id="97028"/>
    <lineage>
        <taxon>Eukaryota</taxon>
        <taxon>Viridiplantae</taxon>
        <taxon>Streptophyta</taxon>
        <taxon>Embryophyta</taxon>
        <taxon>Tracheophyta</taxon>
        <taxon>Spermatophyta</taxon>
        <taxon>Magnoliopsida</taxon>
        <taxon>eudicotyledons</taxon>
        <taxon>Gunneridae</taxon>
        <taxon>Pentapetalae</taxon>
        <taxon>rosids</taxon>
        <taxon>fabids</taxon>
        <taxon>Fabales</taxon>
        <taxon>Fabaceae</taxon>
        <taxon>Papilionoideae</taxon>
        <taxon>50 kb inversion clade</taxon>
        <taxon>NPAAA clade</taxon>
        <taxon>Hologalegina</taxon>
        <taxon>IRL clade</taxon>
        <taxon>Trifolieae</taxon>
        <taxon>Trifolium</taxon>
    </lineage>
</organism>
<feature type="non-terminal residue" evidence="1">
    <location>
        <position position="33"/>
    </location>
</feature>
<sequence>MSALAHAEPSMLGRGGVIAIRHIHTRLSAQVHP</sequence>
<evidence type="ECO:0000313" key="2">
    <source>
        <dbReference type="Proteomes" id="UP000265520"/>
    </source>
</evidence>
<dbReference type="AlphaFoldDB" id="A0A392WBV0"/>
<dbReference type="EMBL" id="LXQA011408499">
    <property type="protein sequence ID" value="MCI96220.1"/>
    <property type="molecule type" value="Genomic_DNA"/>
</dbReference>
<reference evidence="1 2" key="1">
    <citation type="journal article" date="2018" name="Front. Plant Sci.">
        <title>Red Clover (Trifolium pratense) and Zigzag Clover (T. medium) - A Picture of Genomic Similarities and Differences.</title>
        <authorList>
            <person name="Dluhosova J."/>
            <person name="Istvanek J."/>
            <person name="Nedelnik J."/>
            <person name="Repkova J."/>
        </authorList>
    </citation>
    <scope>NUCLEOTIDE SEQUENCE [LARGE SCALE GENOMIC DNA]</scope>
    <source>
        <strain evidence="2">cv. 10/8</strain>
        <tissue evidence="1">Leaf</tissue>
    </source>
</reference>
<accession>A0A392WBV0</accession>
<keyword evidence="2" id="KW-1185">Reference proteome</keyword>
<evidence type="ECO:0000313" key="1">
    <source>
        <dbReference type="EMBL" id="MCI96220.1"/>
    </source>
</evidence>
<name>A0A392WBV0_9FABA</name>
<protein>
    <submittedName>
        <fullName evidence="1">Uncharacterized protein</fullName>
    </submittedName>
</protein>
<proteinExistence type="predicted"/>
<dbReference type="Proteomes" id="UP000265520">
    <property type="component" value="Unassembled WGS sequence"/>
</dbReference>